<comment type="similarity">
    <text evidence="5">Belongs to the eukaryotic initiation factor 4E family.</text>
</comment>
<evidence type="ECO:0000256" key="3">
    <source>
        <dbReference type="ARBA" id="ARBA00022884"/>
    </source>
</evidence>
<keyword evidence="4 5" id="KW-0648">Protein biosynthesis</keyword>
<evidence type="ECO:0000256" key="1">
    <source>
        <dbReference type="ARBA" id="ARBA00022540"/>
    </source>
</evidence>
<dbReference type="InterPro" id="IPR001040">
    <property type="entry name" value="TIF_eIF_4E"/>
</dbReference>
<dbReference type="GO" id="GO:0003743">
    <property type="term" value="F:translation initiation factor activity"/>
    <property type="evidence" value="ECO:0007669"/>
    <property type="project" value="UniProtKB-KW"/>
</dbReference>
<feature type="region of interest" description="Disordered" evidence="6">
    <location>
        <begin position="187"/>
        <end position="206"/>
    </location>
</feature>
<evidence type="ECO:0000313" key="7">
    <source>
        <dbReference type="EMBL" id="OQR76640.1"/>
    </source>
</evidence>
<evidence type="ECO:0000256" key="2">
    <source>
        <dbReference type="ARBA" id="ARBA00022845"/>
    </source>
</evidence>
<accession>A0A1V9XT18</accession>
<dbReference type="GO" id="GO:0016281">
    <property type="term" value="C:eukaryotic translation initiation factor 4F complex"/>
    <property type="evidence" value="ECO:0007669"/>
    <property type="project" value="TreeGrafter"/>
</dbReference>
<dbReference type="GO" id="GO:0006417">
    <property type="term" value="P:regulation of translation"/>
    <property type="evidence" value="ECO:0007669"/>
    <property type="project" value="UniProtKB-KW"/>
</dbReference>
<dbReference type="Proteomes" id="UP000192247">
    <property type="component" value="Unassembled WGS sequence"/>
</dbReference>
<evidence type="ECO:0000313" key="8">
    <source>
        <dbReference type="Proteomes" id="UP000192247"/>
    </source>
</evidence>
<dbReference type="OrthoDB" id="17977at2759"/>
<organism evidence="7 8">
    <name type="scientific">Tropilaelaps mercedesae</name>
    <dbReference type="NCBI Taxonomy" id="418985"/>
    <lineage>
        <taxon>Eukaryota</taxon>
        <taxon>Metazoa</taxon>
        <taxon>Ecdysozoa</taxon>
        <taxon>Arthropoda</taxon>
        <taxon>Chelicerata</taxon>
        <taxon>Arachnida</taxon>
        <taxon>Acari</taxon>
        <taxon>Parasitiformes</taxon>
        <taxon>Mesostigmata</taxon>
        <taxon>Gamasina</taxon>
        <taxon>Dermanyssoidea</taxon>
        <taxon>Laelapidae</taxon>
        <taxon>Tropilaelaps</taxon>
    </lineage>
</organism>
<name>A0A1V9XT18_9ACAR</name>
<comment type="caution">
    <text evidence="7">The sequence shown here is derived from an EMBL/GenBank/DDBJ whole genome shotgun (WGS) entry which is preliminary data.</text>
</comment>
<dbReference type="SUPFAM" id="SSF55418">
    <property type="entry name" value="eIF4e-like"/>
    <property type="match status" value="1"/>
</dbReference>
<evidence type="ECO:0008006" key="9">
    <source>
        <dbReference type="Google" id="ProtNLM"/>
    </source>
</evidence>
<keyword evidence="2" id="KW-0810">Translation regulation</keyword>
<dbReference type="STRING" id="418985.A0A1V9XT18"/>
<evidence type="ECO:0000256" key="6">
    <source>
        <dbReference type="SAM" id="MobiDB-lite"/>
    </source>
</evidence>
<reference evidence="7 8" key="1">
    <citation type="journal article" date="2017" name="Gigascience">
        <title>Draft genome of the honey bee ectoparasitic mite, Tropilaelaps mercedesae, is shaped by the parasitic life history.</title>
        <authorList>
            <person name="Dong X."/>
            <person name="Armstrong S.D."/>
            <person name="Xia D."/>
            <person name="Makepeace B.L."/>
            <person name="Darby A.C."/>
            <person name="Kadowaki T."/>
        </authorList>
    </citation>
    <scope>NUCLEOTIDE SEQUENCE [LARGE SCALE GENOMIC DNA]</scope>
    <source>
        <strain evidence="7">Wuxi-XJTLU</strain>
    </source>
</reference>
<keyword evidence="8" id="KW-1185">Reference proteome</keyword>
<dbReference type="AlphaFoldDB" id="A0A1V9XT18"/>
<dbReference type="EMBL" id="MNPL01004584">
    <property type="protein sequence ID" value="OQR76640.1"/>
    <property type="molecule type" value="Genomic_DNA"/>
</dbReference>
<gene>
    <name evidence="7" type="ORF">BIW11_07653</name>
</gene>
<protein>
    <recommendedName>
        <fullName evidence="9">Eukaryotic translation initiation factor 4E type 3-like</fullName>
    </recommendedName>
</protein>
<dbReference type="InParanoid" id="A0A1V9XT18"/>
<proteinExistence type="inferred from homology"/>
<sequence>MTKEKVVLMMGCSLPPERRTRESVPASAKASTNCRGLSAEDYARNLQKIYTVKTVQEFWQVYNNIPSVEQLDINYNYHLMRKELRPIREDQAHKDGGSWRCKCFVHLTKSIWEDILLAAIGEQLSDDPTELLGVSVALRQNEHIIQIWHSKANAQHESQIPEKLEHVVNDKDFSVRCYKAHHSLSSYHGGSGNNGGRSGRSGNRIF</sequence>
<keyword evidence="3 5" id="KW-0694">RNA-binding</keyword>
<dbReference type="Gene3D" id="3.30.760.10">
    <property type="entry name" value="RNA Cap, Translation Initiation Factor Eif4e"/>
    <property type="match status" value="1"/>
</dbReference>
<feature type="compositionally biased region" description="Gly residues" evidence="6">
    <location>
        <begin position="189"/>
        <end position="199"/>
    </location>
</feature>
<dbReference type="PANTHER" id="PTHR11960">
    <property type="entry name" value="EUKARYOTIC TRANSLATION INITIATION FACTOR 4E RELATED"/>
    <property type="match status" value="1"/>
</dbReference>
<evidence type="ECO:0000256" key="5">
    <source>
        <dbReference type="RuleBase" id="RU004374"/>
    </source>
</evidence>
<dbReference type="GO" id="GO:0000340">
    <property type="term" value="F:RNA 7-methylguanosine cap binding"/>
    <property type="evidence" value="ECO:0007669"/>
    <property type="project" value="TreeGrafter"/>
</dbReference>
<dbReference type="PANTHER" id="PTHR11960:SF66">
    <property type="entry name" value="EUKARYOTIC TRANSLATION INITIATION FACTOR 4E TYPE 3"/>
    <property type="match status" value="1"/>
</dbReference>
<dbReference type="Pfam" id="PF01652">
    <property type="entry name" value="IF4E"/>
    <property type="match status" value="1"/>
</dbReference>
<evidence type="ECO:0000256" key="4">
    <source>
        <dbReference type="ARBA" id="ARBA00022917"/>
    </source>
</evidence>
<keyword evidence="1 5" id="KW-0396">Initiation factor</keyword>
<dbReference type="InterPro" id="IPR023398">
    <property type="entry name" value="TIF_eIF4e-like"/>
</dbReference>